<accession>A0A4W3KA78</accession>
<dbReference type="PROSITE" id="PS00021">
    <property type="entry name" value="KRINGLE_1"/>
    <property type="match status" value="1"/>
</dbReference>
<dbReference type="FunFam" id="2.40.20.10:FF:000016">
    <property type="entry name" value="Coagulation factor XII"/>
    <property type="match status" value="1"/>
</dbReference>
<dbReference type="SMART" id="SM00130">
    <property type="entry name" value="KR"/>
    <property type="match status" value="1"/>
</dbReference>
<name>A0A4W3KA78_CALMI</name>
<dbReference type="Pfam" id="PF00051">
    <property type="entry name" value="Kringle"/>
    <property type="match status" value="1"/>
</dbReference>
<dbReference type="Gene3D" id="2.40.20.10">
    <property type="entry name" value="Plasminogen Kringle 4"/>
    <property type="match status" value="1"/>
</dbReference>
<dbReference type="PANTHER" id="PTHR24261:SF7">
    <property type="entry name" value="KRINGLE DOMAIN-CONTAINING PROTEIN"/>
    <property type="match status" value="1"/>
</dbReference>
<evidence type="ECO:0000259" key="4">
    <source>
        <dbReference type="PROSITE" id="PS50070"/>
    </source>
</evidence>
<dbReference type="SUPFAM" id="SSF57440">
    <property type="entry name" value="Kringle-like"/>
    <property type="match status" value="1"/>
</dbReference>
<reference evidence="6" key="1">
    <citation type="journal article" date="2006" name="Science">
        <title>Ancient noncoding elements conserved in the human genome.</title>
        <authorList>
            <person name="Venkatesh B."/>
            <person name="Kirkness E.F."/>
            <person name="Loh Y.H."/>
            <person name="Halpern A.L."/>
            <person name="Lee A.P."/>
            <person name="Johnson J."/>
            <person name="Dandona N."/>
            <person name="Viswanathan L.D."/>
            <person name="Tay A."/>
            <person name="Venter J.C."/>
            <person name="Strausberg R.L."/>
            <person name="Brenner S."/>
        </authorList>
    </citation>
    <scope>NUCLEOTIDE SEQUENCE [LARGE SCALE GENOMIC DNA]</scope>
</reference>
<dbReference type="InterPro" id="IPR013806">
    <property type="entry name" value="Kringle-like"/>
</dbReference>
<dbReference type="Proteomes" id="UP000314986">
    <property type="component" value="Unassembled WGS sequence"/>
</dbReference>
<dbReference type="InterPro" id="IPR038178">
    <property type="entry name" value="Kringle_sf"/>
</dbReference>
<feature type="domain" description="Kringle" evidence="4">
    <location>
        <begin position="3"/>
        <end position="85"/>
    </location>
</feature>
<keyword evidence="1 3" id="KW-0420">Kringle</keyword>
<evidence type="ECO:0000256" key="2">
    <source>
        <dbReference type="ARBA" id="ARBA00023157"/>
    </source>
</evidence>
<keyword evidence="6" id="KW-1185">Reference proteome</keyword>
<dbReference type="GO" id="GO:0005102">
    <property type="term" value="F:signaling receptor binding"/>
    <property type="evidence" value="ECO:0007669"/>
    <property type="project" value="TreeGrafter"/>
</dbReference>
<comment type="caution">
    <text evidence="3">Lacks conserved residue(s) required for the propagation of feature annotation.</text>
</comment>
<sequence length="90" mass="10426">MSTCYEKQGTLYRGILSKTELGHDCLSLTFEFLSHMHNITDVEEAEKLGLGGHSFCRNPDNDIKPWCYIRQNNRTSWDYCKLSPCPMYGE</sequence>
<dbReference type="PRINTS" id="PR00018">
    <property type="entry name" value="KRINGLE"/>
</dbReference>
<reference evidence="6" key="3">
    <citation type="journal article" date="2014" name="Nature">
        <title>Elephant shark genome provides unique insights into gnathostome evolution.</title>
        <authorList>
            <consortium name="International Elephant Shark Genome Sequencing Consortium"/>
            <person name="Venkatesh B."/>
            <person name="Lee A.P."/>
            <person name="Ravi V."/>
            <person name="Maurya A.K."/>
            <person name="Lian M.M."/>
            <person name="Swann J.B."/>
            <person name="Ohta Y."/>
            <person name="Flajnik M.F."/>
            <person name="Sutoh Y."/>
            <person name="Kasahara M."/>
            <person name="Hoon S."/>
            <person name="Gangu V."/>
            <person name="Roy S.W."/>
            <person name="Irimia M."/>
            <person name="Korzh V."/>
            <person name="Kondrychyn I."/>
            <person name="Lim Z.W."/>
            <person name="Tay B.H."/>
            <person name="Tohari S."/>
            <person name="Kong K.W."/>
            <person name="Ho S."/>
            <person name="Lorente-Galdos B."/>
            <person name="Quilez J."/>
            <person name="Marques-Bonet T."/>
            <person name="Raney B.J."/>
            <person name="Ingham P.W."/>
            <person name="Tay A."/>
            <person name="Hillier L.W."/>
            <person name="Minx P."/>
            <person name="Boehm T."/>
            <person name="Wilson R.K."/>
            <person name="Brenner S."/>
            <person name="Warren W.C."/>
        </authorList>
    </citation>
    <scope>NUCLEOTIDE SEQUENCE [LARGE SCALE GENOMIC DNA]</scope>
</reference>
<dbReference type="InterPro" id="IPR000001">
    <property type="entry name" value="Kringle"/>
</dbReference>
<dbReference type="STRING" id="7868.ENSCMIP00000041580"/>
<evidence type="ECO:0000256" key="1">
    <source>
        <dbReference type="ARBA" id="ARBA00022572"/>
    </source>
</evidence>
<reference evidence="5" key="4">
    <citation type="submission" date="2025-08" db="UniProtKB">
        <authorList>
            <consortium name="Ensembl"/>
        </authorList>
    </citation>
    <scope>IDENTIFICATION</scope>
</reference>
<evidence type="ECO:0000313" key="6">
    <source>
        <dbReference type="Proteomes" id="UP000314986"/>
    </source>
</evidence>
<protein>
    <recommendedName>
        <fullName evidence="4">Kringle domain-containing protein</fullName>
    </recommendedName>
</protein>
<proteinExistence type="predicted"/>
<dbReference type="GO" id="GO:0004175">
    <property type="term" value="F:endopeptidase activity"/>
    <property type="evidence" value="ECO:0007669"/>
    <property type="project" value="TreeGrafter"/>
</dbReference>
<dbReference type="PROSITE" id="PS50070">
    <property type="entry name" value="KRINGLE_2"/>
    <property type="match status" value="1"/>
</dbReference>
<dbReference type="GO" id="GO:0005615">
    <property type="term" value="C:extracellular space"/>
    <property type="evidence" value="ECO:0007669"/>
    <property type="project" value="TreeGrafter"/>
</dbReference>
<evidence type="ECO:0000256" key="3">
    <source>
        <dbReference type="PROSITE-ProRule" id="PRU00121"/>
    </source>
</evidence>
<dbReference type="PANTHER" id="PTHR24261">
    <property type="entry name" value="PLASMINOGEN-RELATED"/>
    <property type="match status" value="1"/>
</dbReference>
<dbReference type="InterPro" id="IPR050759">
    <property type="entry name" value="Serine_protease_kringle"/>
</dbReference>
<dbReference type="InParanoid" id="A0A4W3KA78"/>
<organism evidence="5 6">
    <name type="scientific">Callorhinchus milii</name>
    <name type="common">Ghost shark</name>
    <dbReference type="NCBI Taxonomy" id="7868"/>
    <lineage>
        <taxon>Eukaryota</taxon>
        <taxon>Metazoa</taxon>
        <taxon>Chordata</taxon>
        <taxon>Craniata</taxon>
        <taxon>Vertebrata</taxon>
        <taxon>Chondrichthyes</taxon>
        <taxon>Holocephali</taxon>
        <taxon>Chimaeriformes</taxon>
        <taxon>Callorhinchidae</taxon>
        <taxon>Callorhinchus</taxon>
    </lineage>
</organism>
<evidence type="ECO:0000313" key="5">
    <source>
        <dbReference type="Ensembl" id="ENSCMIP00000041580.1"/>
    </source>
</evidence>
<dbReference type="AlphaFoldDB" id="A0A4W3KA78"/>
<dbReference type="InterPro" id="IPR018056">
    <property type="entry name" value="Kringle_CS"/>
</dbReference>
<reference evidence="5" key="5">
    <citation type="submission" date="2025-09" db="UniProtKB">
        <authorList>
            <consortium name="Ensembl"/>
        </authorList>
    </citation>
    <scope>IDENTIFICATION</scope>
</reference>
<reference evidence="6" key="2">
    <citation type="journal article" date="2007" name="PLoS Biol.">
        <title>Survey sequencing and comparative analysis of the elephant shark (Callorhinchus milii) genome.</title>
        <authorList>
            <person name="Venkatesh B."/>
            <person name="Kirkness E.F."/>
            <person name="Loh Y.H."/>
            <person name="Halpern A.L."/>
            <person name="Lee A.P."/>
            <person name="Johnson J."/>
            <person name="Dandona N."/>
            <person name="Viswanathan L.D."/>
            <person name="Tay A."/>
            <person name="Venter J.C."/>
            <person name="Strausberg R.L."/>
            <person name="Brenner S."/>
        </authorList>
    </citation>
    <scope>NUCLEOTIDE SEQUENCE [LARGE SCALE GENOMIC DNA]</scope>
</reference>
<dbReference type="OMA" id="ECINWNF"/>
<keyword evidence="2" id="KW-1015">Disulfide bond</keyword>
<dbReference type="GeneTree" id="ENSGT01030000237130"/>
<dbReference type="Ensembl" id="ENSCMIT00000042173.1">
    <property type="protein sequence ID" value="ENSCMIP00000041580.1"/>
    <property type="gene ID" value="ENSCMIG00000017334.1"/>
</dbReference>